<sequence length="113" mass="12073">MANEQVGLLMFIVFALCVAAALAAPPYNGDPKLAETVKNEQDNIGVDGFKSVLETTNGIVEQREGNLVNQGTDDEALVVRGQFSYPGPDGVTYTVTYTADSTGYHPQGDHLPK</sequence>
<reference evidence="1 2" key="1">
    <citation type="journal article" date="2022" name="Genome Biol. Evol.">
        <title>The Spruce Budworm Genome: Reconstructing the Evolutionary History of Antifreeze Proteins.</title>
        <authorList>
            <person name="Beliveau C."/>
            <person name="Gagne P."/>
            <person name="Picq S."/>
            <person name="Vernygora O."/>
            <person name="Keeling C.I."/>
            <person name="Pinkney K."/>
            <person name="Doucet D."/>
            <person name="Wen F."/>
            <person name="Johnston J.S."/>
            <person name="Maaroufi H."/>
            <person name="Boyle B."/>
            <person name="Laroche J."/>
            <person name="Dewar K."/>
            <person name="Juretic N."/>
            <person name="Blackburn G."/>
            <person name="Nisole A."/>
            <person name="Brunet B."/>
            <person name="Brandao M."/>
            <person name="Lumley L."/>
            <person name="Duan J."/>
            <person name="Quan G."/>
            <person name="Lucarotti C.J."/>
            <person name="Roe A.D."/>
            <person name="Sperling F.A.H."/>
            <person name="Levesque R.C."/>
            <person name="Cusson M."/>
        </authorList>
    </citation>
    <scope>NUCLEOTIDE SEQUENCE [LARGE SCALE GENOMIC DNA]</scope>
    <source>
        <strain evidence="1">Glfc:IPQL:Cfum</strain>
    </source>
</reference>
<evidence type="ECO:0000313" key="2">
    <source>
        <dbReference type="Proteomes" id="UP001064048"/>
    </source>
</evidence>
<accession>A0ACC0JIE8</accession>
<gene>
    <name evidence="1" type="ORF">MSG28_002597</name>
</gene>
<evidence type="ECO:0000313" key="1">
    <source>
        <dbReference type="EMBL" id="KAI8423926.1"/>
    </source>
</evidence>
<protein>
    <submittedName>
        <fullName evidence="1">Uncharacterized protein</fullName>
    </submittedName>
</protein>
<comment type="caution">
    <text evidence="1">The sequence shown here is derived from an EMBL/GenBank/DDBJ whole genome shotgun (WGS) entry which is preliminary data.</text>
</comment>
<proteinExistence type="predicted"/>
<dbReference type="EMBL" id="CM046104">
    <property type="protein sequence ID" value="KAI8423926.1"/>
    <property type="molecule type" value="Genomic_DNA"/>
</dbReference>
<keyword evidence="2" id="KW-1185">Reference proteome</keyword>
<dbReference type="Proteomes" id="UP001064048">
    <property type="component" value="Chromosome 4"/>
</dbReference>
<name>A0ACC0JIE8_CHOFU</name>
<organism evidence="1 2">
    <name type="scientific">Choristoneura fumiferana</name>
    <name type="common">Spruce budworm moth</name>
    <name type="synonym">Archips fumiferana</name>
    <dbReference type="NCBI Taxonomy" id="7141"/>
    <lineage>
        <taxon>Eukaryota</taxon>
        <taxon>Metazoa</taxon>
        <taxon>Ecdysozoa</taxon>
        <taxon>Arthropoda</taxon>
        <taxon>Hexapoda</taxon>
        <taxon>Insecta</taxon>
        <taxon>Pterygota</taxon>
        <taxon>Neoptera</taxon>
        <taxon>Endopterygota</taxon>
        <taxon>Lepidoptera</taxon>
        <taxon>Glossata</taxon>
        <taxon>Ditrysia</taxon>
        <taxon>Tortricoidea</taxon>
        <taxon>Tortricidae</taxon>
        <taxon>Tortricinae</taxon>
        <taxon>Choristoneura</taxon>
    </lineage>
</organism>